<evidence type="ECO:0008006" key="2">
    <source>
        <dbReference type="Google" id="ProtNLM"/>
    </source>
</evidence>
<reference evidence="1" key="1">
    <citation type="journal article" date="2020" name="mSystems">
        <title>Genome- and Community-Level Interaction Insights into Carbon Utilization and Element Cycling Functions of Hydrothermarchaeota in Hydrothermal Sediment.</title>
        <authorList>
            <person name="Zhou Z."/>
            <person name="Liu Y."/>
            <person name="Xu W."/>
            <person name="Pan J."/>
            <person name="Luo Z.H."/>
            <person name="Li M."/>
        </authorList>
    </citation>
    <scope>NUCLEOTIDE SEQUENCE [LARGE SCALE GENOMIC DNA]</scope>
    <source>
        <strain evidence="1">SpSt-885</strain>
    </source>
</reference>
<dbReference type="EMBL" id="DTLS01000099">
    <property type="protein sequence ID" value="HGZ60271.1"/>
    <property type="molecule type" value="Genomic_DNA"/>
</dbReference>
<name>A0A7J3SKX2_9CREN</name>
<proteinExistence type="predicted"/>
<evidence type="ECO:0000313" key="1">
    <source>
        <dbReference type="EMBL" id="HGZ60271.1"/>
    </source>
</evidence>
<sequence>MAPKGIPYGPVMVLIGHGESFSCIDIQLKAENFTSIAKSASEVLEKIRSLGAEIIEVKENFEFDGEVAKSFMLIAINRDTIKASEIAKELEKLGGIVHSSIAEKFRNVCYSSQLFPINVFGLRWILLGPANMEAILLGAKRILGSQVFPYYHRSIGTAIGKNLYEYYLKGSVPMESLDDALKFLNMIMILSGWGFMEKWSVGESGIEVTIRDLWEMQILLSKQAEDPPRMLLGIFEGFFGSLLRREVNANLLSIEKENRSIVTRILVRF</sequence>
<accession>A0A7J3SKX2</accession>
<comment type="caution">
    <text evidence="1">The sequence shown here is derived from an EMBL/GenBank/DDBJ whole genome shotgun (WGS) entry which is preliminary data.</text>
</comment>
<dbReference type="AlphaFoldDB" id="A0A7J3SKX2"/>
<gene>
    <name evidence="1" type="ORF">ENW83_03580</name>
</gene>
<organism evidence="1">
    <name type="scientific">Fervidicoccus fontis</name>
    <dbReference type="NCBI Taxonomy" id="683846"/>
    <lineage>
        <taxon>Archaea</taxon>
        <taxon>Thermoproteota</taxon>
        <taxon>Thermoprotei</taxon>
        <taxon>Fervidicoccales</taxon>
        <taxon>Fervidicoccaceae</taxon>
        <taxon>Fervidicoccus</taxon>
    </lineage>
</organism>
<protein>
    <recommendedName>
        <fullName evidence="2">ACT domain-containing protein</fullName>
    </recommendedName>
</protein>